<dbReference type="InterPro" id="IPR000917">
    <property type="entry name" value="Sulfatase_N"/>
</dbReference>
<name>X0WWB3_9ZZZZ</name>
<keyword evidence="1" id="KW-0479">Metal-binding</keyword>
<dbReference type="PANTHER" id="PTHR45953">
    <property type="entry name" value="IDURONATE 2-SULFATASE"/>
    <property type="match status" value="1"/>
</dbReference>
<evidence type="ECO:0000256" key="2">
    <source>
        <dbReference type="ARBA" id="ARBA00022801"/>
    </source>
</evidence>
<dbReference type="GO" id="GO:0008484">
    <property type="term" value="F:sulfuric ester hydrolase activity"/>
    <property type="evidence" value="ECO:0007669"/>
    <property type="project" value="TreeGrafter"/>
</dbReference>
<sequence length="256" mass="29469">FTTGEYGKMYKPEEMILPENIHDIKNLYEHPYLKKHLEHPPVRDALLREETEENIRRFIALSYGSVSLIDHAVGQILASLEKNGLAENTMIIFTSDHGDYLGDHGLILKGISPFNGTLQVPLIWKVPGVTKPAVSKSLISSVDIPRTILELLSIKERFRPPKMQGFDMTPILKDPKLELRDSILIMEDEEVGPKGPLFTRILHLITKKYKLTKYAELPGYGDLFDRNNDKAEIHNLWDKEHDLRFELLDKLFHEYA</sequence>
<evidence type="ECO:0000256" key="1">
    <source>
        <dbReference type="ARBA" id="ARBA00022723"/>
    </source>
</evidence>
<comment type="caution">
    <text evidence="4">The sequence shown here is derived from an EMBL/GenBank/DDBJ whole genome shotgun (WGS) entry which is preliminary data.</text>
</comment>
<evidence type="ECO:0000259" key="3">
    <source>
        <dbReference type="Pfam" id="PF00884"/>
    </source>
</evidence>
<evidence type="ECO:0000313" key="4">
    <source>
        <dbReference type="EMBL" id="GAG17031.1"/>
    </source>
</evidence>
<dbReference type="GO" id="GO:0005737">
    <property type="term" value="C:cytoplasm"/>
    <property type="evidence" value="ECO:0007669"/>
    <property type="project" value="TreeGrafter"/>
</dbReference>
<reference evidence="4" key="1">
    <citation type="journal article" date="2014" name="Front. Microbiol.">
        <title>High frequency of phylogenetically diverse reductive dehalogenase-homologous genes in deep subseafloor sedimentary metagenomes.</title>
        <authorList>
            <person name="Kawai M."/>
            <person name="Futagami T."/>
            <person name="Toyoda A."/>
            <person name="Takaki Y."/>
            <person name="Nishi S."/>
            <person name="Hori S."/>
            <person name="Arai W."/>
            <person name="Tsubouchi T."/>
            <person name="Morono Y."/>
            <person name="Uchiyama I."/>
            <person name="Ito T."/>
            <person name="Fujiyama A."/>
            <person name="Inagaki F."/>
            <person name="Takami H."/>
        </authorList>
    </citation>
    <scope>NUCLEOTIDE SEQUENCE</scope>
    <source>
        <strain evidence="4">Expedition CK06-06</strain>
    </source>
</reference>
<dbReference type="EMBL" id="BARS01037944">
    <property type="protein sequence ID" value="GAG17031.1"/>
    <property type="molecule type" value="Genomic_DNA"/>
</dbReference>
<dbReference type="Gene3D" id="3.40.720.10">
    <property type="entry name" value="Alkaline Phosphatase, subunit A"/>
    <property type="match status" value="1"/>
</dbReference>
<dbReference type="GO" id="GO:0046872">
    <property type="term" value="F:metal ion binding"/>
    <property type="evidence" value="ECO:0007669"/>
    <property type="project" value="UniProtKB-KW"/>
</dbReference>
<gene>
    <name evidence="4" type="ORF">S01H1_58118</name>
</gene>
<dbReference type="InterPro" id="IPR017850">
    <property type="entry name" value="Alkaline_phosphatase_core_sf"/>
</dbReference>
<dbReference type="Pfam" id="PF00884">
    <property type="entry name" value="Sulfatase"/>
    <property type="match status" value="1"/>
</dbReference>
<accession>X0WWB3</accession>
<feature type="non-terminal residue" evidence="4">
    <location>
        <position position="256"/>
    </location>
</feature>
<dbReference type="PANTHER" id="PTHR45953:SF1">
    <property type="entry name" value="IDURONATE 2-SULFATASE"/>
    <property type="match status" value="1"/>
</dbReference>
<dbReference type="AlphaFoldDB" id="X0WWB3"/>
<organism evidence="4">
    <name type="scientific">marine sediment metagenome</name>
    <dbReference type="NCBI Taxonomy" id="412755"/>
    <lineage>
        <taxon>unclassified sequences</taxon>
        <taxon>metagenomes</taxon>
        <taxon>ecological metagenomes</taxon>
    </lineage>
</organism>
<dbReference type="SUPFAM" id="SSF53649">
    <property type="entry name" value="Alkaline phosphatase-like"/>
    <property type="match status" value="1"/>
</dbReference>
<keyword evidence="2" id="KW-0378">Hydrolase</keyword>
<protein>
    <recommendedName>
        <fullName evidence="3">Sulfatase N-terminal domain-containing protein</fullName>
    </recommendedName>
</protein>
<feature type="non-terminal residue" evidence="4">
    <location>
        <position position="1"/>
    </location>
</feature>
<proteinExistence type="predicted"/>
<feature type="domain" description="Sulfatase N-terminal" evidence="3">
    <location>
        <begin position="49"/>
        <end position="153"/>
    </location>
</feature>